<dbReference type="GO" id="GO:0008800">
    <property type="term" value="F:beta-lactamase activity"/>
    <property type="evidence" value="ECO:0007669"/>
    <property type="project" value="InterPro"/>
</dbReference>
<feature type="domain" description="Beta-lactamase class A catalytic" evidence="1">
    <location>
        <begin position="45"/>
        <end position="262"/>
    </location>
</feature>
<dbReference type="SUPFAM" id="SSF56601">
    <property type="entry name" value="beta-lactamase/transpeptidase-like"/>
    <property type="match status" value="1"/>
</dbReference>
<evidence type="ECO:0000259" key="1">
    <source>
        <dbReference type="Pfam" id="PF13354"/>
    </source>
</evidence>
<dbReference type="GO" id="GO:0030655">
    <property type="term" value="P:beta-lactam antibiotic catabolic process"/>
    <property type="evidence" value="ECO:0007669"/>
    <property type="project" value="InterPro"/>
</dbReference>
<dbReference type="PANTHER" id="PTHR35333">
    <property type="entry name" value="BETA-LACTAMASE"/>
    <property type="match status" value="1"/>
</dbReference>
<dbReference type="PANTHER" id="PTHR35333:SF3">
    <property type="entry name" value="BETA-LACTAMASE-TYPE TRANSPEPTIDASE FOLD CONTAINING PROTEIN"/>
    <property type="match status" value="1"/>
</dbReference>
<dbReference type="PRINTS" id="PR00118">
    <property type="entry name" value="BLACTAMASEA"/>
</dbReference>
<dbReference type="InterPro" id="IPR000871">
    <property type="entry name" value="Beta-lactam_class-A"/>
</dbReference>
<dbReference type="AlphaFoldDB" id="C8C0E9"/>
<reference evidence="2" key="2">
    <citation type="submission" date="2009-07" db="EMBL/GenBank/DDBJ databases">
        <authorList>
            <person name="Sommer M.O.A."/>
            <person name="Dantas G."/>
            <person name="Church G."/>
        </authorList>
    </citation>
    <scope>NUCLEOTIDE SEQUENCE</scope>
</reference>
<dbReference type="Pfam" id="PF13354">
    <property type="entry name" value="Beta-lactamase2"/>
    <property type="match status" value="1"/>
</dbReference>
<organism evidence="2">
    <name type="scientific">uncultured organism</name>
    <dbReference type="NCBI Taxonomy" id="155900"/>
    <lineage>
        <taxon>unclassified sequences</taxon>
        <taxon>environmental samples</taxon>
    </lineage>
</organism>
<name>C8C0E9_9ZZZZ</name>
<dbReference type="Gene3D" id="3.40.710.10">
    <property type="entry name" value="DD-peptidase/beta-lactamase superfamily"/>
    <property type="match status" value="1"/>
</dbReference>
<protein>
    <submittedName>
        <fullName evidence="2">HGF-1 beta-lactamase</fullName>
    </submittedName>
</protein>
<evidence type="ECO:0000313" key="2">
    <source>
        <dbReference type="EMBL" id="ACT97382.1"/>
    </source>
</evidence>
<accession>C8C0E9</accession>
<dbReference type="InterPro" id="IPR045155">
    <property type="entry name" value="Beta-lactam_cat"/>
</dbReference>
<sequence length="290" mass="32948">MKRFLMSAVCSFYSIMAFGQIQIGDIKEVIQEKKATVGVAILYQDKIFTLSDNQQYPLMSLFKFHVTVAVLKKMDREHIPLDSTVYITREQMHENTYSPLRNKYPNQGIHISLRDIITYTIIYSDNNTCDWLIDFAGGIKKVDTFIKSLGIKKLNLTETEHSMHENIMNSYNNWSSPLSVVQLIKKIYTDEILSATSFAFLEETMLNCSSGENKLKAGLPPNVKIGHKTGHSDRTSDGLQISETDAGVIYLPDGERCYIAVLIKNSLESDETNARIMADITRVIYHSLQK</sequence>
<dbReference type="GO" id="GO:0046677">
    <property type="term" value="P:response to antibiotic"/>
    <property type="evidence" value="ECO:0007669"/>
    <property type="project" value="InterPro"/>
</dbReference>
<dbReference type="NCBIfam" id="NF033103">
    <property type="entry name" value="bla_class_A"/>
    <property type="match status" value="1"/>
</dbReference>
<dbReference type="EMBL" id="GQ343002">
    <property type="protein sequence ID" value="ACT97382.1"/>
    <property type="molecule type" value="Genomic_DNA"/>
</dbReference>
<proteinExistence type="predicted"/>
<dbReference type="InterPro" id="IPR012338">
    <property type="entry name" value="Beta-lactam/transpept-like"/>
</dbReference>
<reference evidence="2" key="1">
    <citation type="journal article" date="2009" name="Science">
        <title>Functional characterization of the antibiotic resistance reservoir in the human microflora.</title>
        <authorList>
            <person name="Sommer M.O."/>
            <person name="Dantas G."/>
            <person name="Church G.M."/>
        </authorList>
    </citation>
    <scope>NUCLEOTIDE SEQUENCE</scope>
</reference>